<proteinExistence type="predicted"/>
<organism evidence="1 2">
    <name type="scientific">Candidatus Synchoanobacter obligatus</name>
    <dbReference type="NCBI Taxonomy" id="2919597"/>
    <lineage>
        <taxon>Bacteria</taxon>
        <taxon>Pseudomonadati</taxon>
        <taxon>Pseudomonadota</taxon>
        <taxon>Gammaproteobacteria</taxon>
        <taxon>Candidatus Comchoanobacterales</taxon>
        <taxon>Candidatus Comchoanobacteraceae</taxon>
        <taxon>Candidatus Synchoanobacter</taxon>
    </lineage>
</organism>
<evidence type="ECO:0000313" key="1">
    <source>
        <dbReference type="EMBL" id="MCP8352060.1"/>
    </source>
</evidence>
<evidence type="ECO:0000313" key="2">
    <source>
        <dbReference type="Proteomes" id="UP001320768"/>
    </source>
</evidence>
<sequence>MDHIKDMMNGLPILNKLKERLSQGGSKHEILSLLSAVQQKEVVAIGYYKGNHVVKLKSAYALYGIRDALRNYHQPVKVVLNKY</sequence>
<comment type="caution">
    <text evidence="1">The sequence shown here is derived from an EMBL/GenBank/DDBJ whole genome shotgun (WGS) entry which is preliminary data.</text>
</comment>
<accession>A0ABT1L4G4</accession>
<dbReference type="EMBL" id="JAKUDN010000002">
    <property type="protein sequence ID" value="MCP8352060.1"/>
    <property type="molecule type" value="Genomic_DNA"/>
</dbReference>
<gene>
    <name evidence="1" type="ORF">MKS91_02005</name>
</gene>
<reference evidence="1 2" key="1">
    <citation type="journal article" date="2022" name="Nat. Microbiol.">
        <title>The microbiome of a bacterivorous marine choanoflagellate contains a resource-demanding obligate bacterial associate.</title>
        <authorList>
            <person name="Needham D.M."/>
            <person name="Poirier C."/>
            <person name="Bachy C."/>
            <person name="George E.E."/>
            <person name="Wilken S."/>
            <person name="Yung C.C.M."/>
            <person name="Limardo A.J."/>
            <person name="Morando M."/>
            <person name="Sudek L."/>
            <person name="Malmstrom R.R."/>
            <person name="Keeling P.J."/>
            <person name="Santoro A.E."/>
            <person name="Worden A.Z."/>
        </authorList>
    </citation>
    <scope>NUCLEOTIDE SEQUENCE [LARGE SCALE GENOMIC DNA]</scope>
    <source>
        <strain evidence="1 2">Comchoano-2</strain>
    </source>
</reference>
<name>A0ABT1L4G4_9GAMM</name>
<protein>
    <submittedName>
        <fullName evidence="1">Uncharacterized protein</fullName>
    </submittedName>
</protein>
<dbReference type="RefSeq" id="WP_258569170.1">
    <property type="nucleotide sequence ID" value="NZ_JAKUDN010000002.1"/>
</dbReference>
<dbReference type="Proteomes" id="UP001320768">
    <property type="component" value="Unassembled WGS sequence"/>
</dbReference>
<keyword evidence="2" id="KW-1185">Reference proteome</keyword>